<feature type="chain" id="PRO_5040203244" evidence="2">
    <location>
        <begin position="43"/>
        <end position="330"/>
    </location>
</feature>
<dbReference type="EMBL" id="CAICTM010001311">
    <property type="protein sequence ID" value="CAB9522537.1"/>
    <property type="molecule type" value="Genomic_DNA"/>
</dbReference>
<gene>
    <name evidence="3" type="ORF">SEMRO_1313_G261940.1</name>
</gene>
<dbReference type="Proteomes" id="UP001153069">
    <property type="component" value="Unassembled WGS sequence"/>
</dbReference>
<organism evidence="3 4">
    <name type="scientific">Seminavis robusta</name>
    <dbReference type="NCBI Taxonomy" id="568900"/>
    <lineage>
        <taxon>Eukaryota</taxon>
        <taxon>Sar</taxon>
        <taxon>Stramenopiles</taxon>
        <taxon>Ochrophyta</taxon>
        <taxon>Bacillariophyta</taxon>
        <taxon>Bacillariophyceae</taxon>
        <taxon>Bacillariophycidae</taxon>
        <taxon>Naviculales</taxon>
        <taxon>Naviculaceae</taxon>
        <taxon>Seminavis</taxon>
    </lineage>
</organism>
<dbReference type="AlphaFoldDB" id="A0A9N8HRF2"/>
<keyword evidence="1" id="KW-1133">Transmembrane helix</keyword>
<comment type="caution">
    <text evidence="3">The sequence shown here is derived from an EMBL/GenBank/DDBJ whole genome shotgun (WGS) entry which is preliminary data.</text>
</comment>
<feature type="transmembrane region" description="Helical" evidence="1">
    <location>
        <begin position="205"/>
        <end position="223"/>
    </location>
</feature>
<reference evidence="3" key="1">
    <citation type="submission" date="2020-06" db="EMBL/GenBank/DDBJ databases">
        <authorList>
            <consortium name="Plant Systems Biology data submission"/>
        </authorList>
    </citation>
    <scope>NUCLEOTIDE SEQUENCE</scope>
    <source>
        <strain evidence="3">D6</strain>
    </source>
</reference>
<accession>A0A9N8HRF2</accession>
<proteinExistence type="predicted"/>
<keyword evidence="4" id="KW-1185">Reference proteome</keyword>
<dbReference type="OrthoDB" id="40111at2759"/>
<evidence type="ECO:0000313" key="3">
    <source>
        <dbReference type="EMBL" id="CAB9522537.1"/>
    </source>
</evidence>
<feature type="transmembrane region" description="Helical" evidence="1">
    <location>
        <begin position="137"/>
        <end position="155"/>
    </location>
</feature>
<evidence type="ECO:0000313" key="4">
    <source>
        <dbReference type="Proteomes" id="UP001153069"/>
    </source>
</evidence>
<name>A0A9N8HRF2_9STRA</name>
<keyword evidence="1" id="KW-0472">Membrane</keyword>
<protein>
    <submittedName>
        <fullName evidence="3">Uncharacterized protein</fullName>
    </submittedName>
</protein>
<sequence>MAAMPSFKNAPRRTVGKMKNIPSLSSALVVVFLCLLAPSTDAFVVKTEPHEAAKNNYKDTAFSAGTTTRVSAVASGREPTVTECFPVQLNEFFKQPVPKTLKRSVSLYYEGETPESDLDSVTILTSAPSVPGCPRPLWLVMLASLPTGLLWYGYYKFAVEEEMLQMELERGNMPRGFGGYGTLGPFSYGMLLGPMAALFHVPGGLHWSILGVAFIYYTQFLLYDRVNELFTDEGKEAPLNVWWCLPIFFPFNIIVGLRQVHFLSQYLYEKRGANPPPKDPVADFFPFIGAEPFSWQEFLLTPRLWCRLLQDVEGVDNNKLPAPIREILSK</sequence>
<evidence type="ECO:0000256" key="1">
    <source>
        <dbReference type="SAM" id="Phobius"/>
    </source>
</evidence>
<keyword evidence="2" id="KW-0732">Signal</keyword>
<keyword evidence="1" id="KW-0812">Transmembrane</keyword>
<evidence type="ECO:0000256" key="2">
    <source>
        <dbReference type="SAM" id="SignalP"/>
    </source>
</evidence>
<feature type="signal peptide" evidence="2">
    <location>
        <begin position="1"/>
        <end position="42"/>
    </location>
</feature>
<feature type="transmembrane region" description="Helical" evidence="1">
    <location>
        <begin position="176"/>
        <end position="199"/>
    </location>
</feature>